<dbReference type="CDD" id="cd18126">
    <property type="entry name" value="GAPDH_I_C"/>
    <property type="match status" value="1"/>
</dbReference>
<dbReference type="Pfam" id="PF00044">
    <property type="entry name" value="Gp_dh_N"/>
    <property type="match status" value="1"/>
</dbReference>
<dbReference type="GO" id="GO:0005829">
    <property type="term" value="C:cytosol"/>
    <property type="evidence" value="ECO:0007669"/>
    <property type="project" value="TreeGrafter"/>
</dbReference>
<evidence type="ECO:0000256" key="5">
    <source>
        <dbReference type="ARBA" id="ARBA00023027"/>
    </source>
</evidence>
<dbReference type="FunFam" id="3.40.50.720:FF:000266">
    <property type="entry name" value="Glyceraldehyde-3-phosphate dehydrogenase"/>
    <property type="match status" value="1"/>
</dbReference>
<comment type="caution">
    <text evidence="15">The sequence shown here is derived from an EMBL/GenBank/DDBJ whole genome shotgun (WGS) entry which is preliminary data.</text>
</comment>
<keyword evidence="5 10" id="KW-0520">NAD</keyword>
<dbReference type="InterPro" id="IPR020831">
    <property type="entry name" value="GlycerAld/Erythrose_P_DH"/>
</dbReference>
<keyword evidence="16" id="KW-1185">Reference proteome</keyword>
<evidence type="ECO:0000256" key="2">
    <source>
        <dbReference type="ARBA" id="ARBA00007406"/>
    </source>
</evidence>
<evidence type="ECO:0000256" key="4">
    <source>
        <dbReference type="ARBA" id="ARBA00023002"/>
    </source>
</evidence>
<dbReference type="PIRSF" id="PIRSF000149">
    <property type="entry name" value="GAP_DH"/>
    <property type="match status" value="1"/>
</dbReference>
<comment type="similarity">
    <text evidence="2 12">Belongs to the glyceraldehyde-3-phosphate dehydrogenase family.</text>
</comment>
<evidence type="ECO:0000256" key="1">
    <source>
        <dbReference type="ARBA" id="ARBA00004869"/>
    </source>
</evidence>
<dbReference type="InterPro" id="IPR020830">
    <property type="entry name" value="GlycerAld_3-P_DH_AS"/>
</dbReference>
<evidence type="ECO:0000256" key="8">
    <source>
        <dbReference type="PIRSR" id="PIRSR000149-1"/>
    </source>
</evidence>
<gene>
    <name evidence="15" type="ORF">FBUS_01495</name>
</gene>
<dbReference type="EMBL" id="LUCM01001936">
    <property type="protein sequence ID" value="KAA0198101.1"/>
    <property type="molecule type" value="Genomic_DNA"/>
</dbReference>
<evidence type="ECO:0000256" key="9">
    <source>
        <dbReference type="PIRSR" id="PIRSR000149-2"/>
    </source>
</evidence>
<dbReference type="GO" id="GO:0004365">
    <property type="term" value="F:glyceraldehyde-3-phosphate dehydrogenase (NAD+) (phosphorylating) activity"/>
    <property type="evidence" value="ECO:0007669"/>
    <property type="project" value="UniProtKB-UniRule"/>
</dbReference>
<dbReference type="PANTHER" id="PTHR10836">
    <property type="entry name" value="GLYCERALDEHYDE 3-PHOSPHATE DEHYDROGENASE"/>
    <property type="match status" value="1"/>
</dbReference>
<feature type="domain" description="Glyceraldehyde 3-phosphate dehydrogenase NAD(P) binding" evidence="14">
    <location>
        <begin position="4"/>
        <end position="152"/>
    </location>
</feature>
<evidence type="ECO:0000256" key="10">
    <source>
        <dbReference type="PIRSR" id="PIRSR000149-3"/>
    </source>
</evidence>
<proteinExistence type="inferred from homology"/>
<keyword evidence="4 13" id="KW-0560">Oxidoreductase</keyword>
<evidence type="ECO:0000256" key="13">
    <source>
        <dbReference type="RuleBase" id="RU361160"/>
    </source>
</evidence>
<sequence length="337" mass="36413">MGKARVGINGFGRIGRLVLRAAVEKGIVDVVAINDPFIELDYMRYMLKYDSTHGRFPYDIAISEKKLMVRNAPIAVHNERDPSKIPWGADGADYVVESTGVFTTIEKAQAHIQGGAKKVVISAPSADAPMFVFGVNHEKYSKDMPVVSNASCTTNCLAPLAKVINDQFGIVEGLMTTVHSYTATQKVVDGPSNKAWRDGRGAAQNIIPASTGAAKAVGKVIPELNGKLTGMAFRVPTADVSVVDLTCRLNKPATYDVIKAAVKAAADGPMKGILEYTEELLVSSDMLGTHCSSVFDAQAGISLNDNFVKLIAWYDNEFGYSCRVVDLINHMYHVDHS</sequence>
<feature type="binding site" evidence="10">
    <location>
        <begin position="13"/>
        <end position="14"/>
    </location>
    <ligand>
        <name>NAD(+)</name>
        <dbReference type="ChEBI" id="CHEBI:57540"/>
    </ligand>
</feature>
<reference evidence="15" key="1">
    <citation type="submission" date="2019-05" db="EMBL/GenBank/DDBJ databases">
        <title>Annotation for the trematode Fasciolopsis buski.</title>
        <authorList>
            <person name="Choi Y.-J."/>
        </authorList>
    </citation>
    <scope>NUCLEOTIDE SEQUENCE</scope>
    <source>
        <strain evidence="15">HT</strain>
        <tissue evidence="15">Whole worm</tissue>
    </source>
</reference>
<dbReference type="SUPFAM" id="SSF51735">
    <property type="entry name" value="NAD(P)-binding Rossmann-fold domains"/>
    <property type="match status" value="1"/>
</dbReference>
<feature type="binding site" evidence="10">
    <location>
        <position position="122"/>
    </location>
    <ligand>
        <name>NAD(+)</name>
        <dbReference type="ChEBI" id="CHEBI:57540"/>
    </ligand>
</feature>
<comment type="subunit">
    <text evidence="3 13">Homotetramer.</text>
</comment>
<dbReference type="PRINTS" id="PR00078">
    <property type="entry name" value="G3PDHDRGNASE"/>
</dbReference>
<dbReference type="InterPro" id="IPR036291">
    <property type="entry name" value="NAD(P)-bd_dom_sf"/>
</dbReference>
<dbReference type="FunFam" id="3.30.360.10:FF:000001">
    <property type="entry name" value="Glyceraldehyde-3-phosphate dehydrogenase"/>
    <property type="match status" value="1"/>
</dbReference>
<dbReference type="GO" id="GO:0051287">
    <property type="term" value="F:NAD binding"/>
    <property type="evidence" value="ECO:0007669"/>
    <property type="project" value="UniProtKB-UniRule"/>
</dbReference>
<organism evidence="15 16">
    <name type="scientific">Fasciolopsis buskii</name>
    <dbReference type="NCBI Taxonomy" id="27845"/>
    <lineage>
        <taxon>Eukaryota</taxon>
        <taxon>Metazoa</taxon>
        <taxon>Spiralia</taxon>
        <taxon>Lophotrochozoa</taxon>
        <taxon>Platyhelminthes</taxon>
        <taxon>Trematoda</taxon>
        <taxon>Digenea</taxon>
        <taxon>Plagiorchiida</taxon>
        <taxon>Echinostomata</taxon>
        <taxon>Echinostomatoidea</taxon>
        <taxon>Fasciolidae</taxon>
        <taxon>Fasciolopsis</taxon>
    </lineage>
</organism>
<feature type="binding site" evidence="9">
    <location>
        <position position="234"/>
    </location>
    <ligand>
        <name>D-glyceraldehyde 3-phosphate</name>
        <dbReference type="ChEBI" id="CHEBI:59776"/>
    </ligand>
</feature>
<dbReference type="GO" id="GO:0006096">
    <property type="term" value="P:glycolytic process"/>
    <property type="evidence" value="ECO:0007669"/>
    <property type="project" value="UniProtKB-UniPathway"/>
</dbReference>
<dbReference type="SMART" id="SM00846">
    <property type="entry name" value="Gp_dh_N"/>
    <property type="match status" value="1"/>
</dbReference>
<dbReference type="Proteomes" id="UP000728185">
    <property type="component" value="Unassembled WGS sequence"/>
</dbReference>
<comment type="catalytic activity">
    <reaction evidence="7 13">
        <text>D-glyceraldehyde 3-phosphate + phosphate + NAD(+) = (2R)-3-phospho-glyceroyl phosphate + NADH + H(+)</text>
        <dbReference type="Rhea" id="RHEA:10300"/>
        <dbReference type="ChEBI" id="CHEBI:15378"/>
        <dbReference type="ChEBI" id="CHEBI:43474"/>
        <dbReference type="ChEBI" id="CHEBI:57540"/>
        <dbReference type="ChEBI" id="CHEBI:57604"/>
        <dbReference type="ChEBI" id="CHEBI:57945"/>
        <dbReference type="ChEBI" id="CHEBI:59776"/>
        <dbReference type="EC" id="1.2.1.12"/>
    </reaction>
</comment>
<dbReference type="InterPro" id="IPR020829">
    <property type="entry name" value="GlycerAld_3-P_DH_cat"/>
</dbReference>
<dbReference type="SUPFAM" id="SSF55347">
    <property type="entry name" value="Glyceraldehyde-3-phosphate dehydrogenase-like, C-terminal domain"/>
    <property type="match status" value="1"/>
</dbReference>
<dbReference type="Gene3D" id="3.30.360.10">
    <property type="entry name" value="Dihydrodipicolinate Reductase, domain 2"/>
    <property type="match status" value="1"/>
</dbReference>
<feature type="binding site" evidence="10">
    <location>
        <position position="80"/>
    </location>
    <ligand>
        <name>NAD(+)</name>
        <dbReference type="ChEBI" id="CHEBI:57540"/>
    </ligand>
</feature>
<accession>A0A8E0S0R1</accession>
<evidence type="ECO:0000313" key="16">
    <source>
        <dbReference type="Proteomes" id="UP000728185"/>
    </source>
</evidence>
<keyword evidence="6 13" id="KW-0324">Glycolysis</keyword>
<evidence type="ECO:0000259" key="14">
    <source>
        <dbReference type="SMART" id="SM00846"/>
    </source>
</evidence>
<dbReference type="PANTHER" id="PTHR10836:SF76">
    <property type="entry name" value="GLYCERALDEHYDE-3-PHOSPHATE DEHYDROGENASE-RELATED"/>
    <property type="match status" value="1"/>
</dbReference>
<name>A0A8E0S0R1_9TREM</name>
<evidence type="ECO:0000313" key="15">
    <source>
        <dbReference type="EMBL" id="KAA0198101.1"/>
    </source>
</evidence>
<feature type="site" description="Activates thiol group during catalysis" evidence="11">
    <location>
        <position position="179"/>
    </location>
</feature>
<dbReference type="InterPro" id="IPR006424">
    <property type="entry name" value="Glyceraldehyde-3-P_DH_1"/>
</dbReference>
<dbReference type="Pfam" id="PF02800">
    <property type="entry name" value="Gp_dh_C"/>
    <property type="match status" value="1"/>
</dbReference>
<dbReference type="AlphaFoldDB" id="A0A8E0S0R1"/>
<protein>
    <recommendedName>
        <fullName evidence="13">Glyceraldehyde-3-phosphate dehydrogenase</fullName>
        <ecNumber evidence="13">1.2.1.12</ecNumber>
    </recommendedName>
</protein>
<feature type="binding site" evidence="9">
    <location>
        <position position="182"/>
    </location>
    <ligand>
        <name>D-glyceraldehyde 3-phosphate</name>
        <dbReference type="ChEBI" id="CHEBI:59776"/>
    </ligand>
</feature>
<evidence type="ECO:0000256" key="11">
    <source>
        <dbReference type="PIRSR" id="PIRSR000149-4"/>
    </source>
</evidence>
<evidence type="ECO:0000256" key="3">
    <source>
        <dbReference type="ARBA" id="ARBA00011881"/>
    </source>
</evidence>
<dbReference type="OrthoDB" id="1152826at2759"/>
<dbReference type="CDD" id="cd05214">
    <property type="entry name" value="GAPDH_I_N"/>
    <property type="match status" value="1"/>
</dbReference>
<dbReference type="EC" id="1.2.1.12" evidence="13"/>
<feature type="binding site" evidence="10">
    <location>
        <position position="316"/>
    </location>
    <ligand>
        <name>NAD(+)</name>
        <dbReference type="ChEBI" id="CHEBI:57540"/>
    </ligand>
</feature>
<feature type="binding site" evidence="9">
    <location>
        <begin position="151"/>
        <end position="153"/>
    </location>
    <ligand>
        <name>D-glyceraldehyde 3-phosphate</name>
        <dbReference type="ChEBI" id="CHEBI:59776"/>
    </ligand>
</feature>
<evidence type="ECO:0000256" key="12">
    <source>
        <dbReference type="RuleBase" id="RU000397"/>
    </source>
</evidence>
<dbReference type="UniPathway" id="UPA00109">
    <property type="reaction ID" value="UER00184"/>
</dbReference>
<evidence type="ECO:0000256" key="6">
    <source>
        <dbReference type="ARBA" id="ARBA00023152"/>
    </source>
</evidence>
<dbReference type="GO" id="GO:0050661">
    <property type="term" value="F:NADP binding"/>
    <property type="evidence" value="ECO:0007669"/>
    <property type="project" value="InterPro"/>
</dbReference>
<comment type="pathway">
    <text evidence="1 13">Carbohydrate degradation; glycolysis; pyruvate from D-glyceraldehyde 3-phosphate: step 1/5.</text>
</comment>
<dbReference type="Gene3D" id="3.40.50.720">
    <property type="entry name" value="NAD(P)-binding Rossmann-like Domain"/>
    <property type="match status" value="1"/>
</dbReference>
<dbReference type="NCBIfam" id="TIGR01534">
    <property type="entry name" value="GAPDH-I"/>
    <property type="match status" value="1"/>
</dbReference>
<dbReference type="GO" id="GO:0006006">
    <property type="term" value="P:glucose metabolic process"/>
    <property type="evidence" value="ECO:0007669"/>
    <property type="project" value="InterPro"/>
</dbReference>
<dbReference type="GO" id="GO:0019682">
    <property type="term" value="P:glyceraldehyde-3-phosphate metabolic process"/>
    <property type="evidence" value="ECO:0007669"/>
    <property type="project" value="UniProtKB-ARBA"/>
</dbReference>
<feature type="binding site" evidence="10">
    <location>
        <position position="35"/>
    </location>
    <ligand>
        <name>NAD(+)</name>
        <dbReference type="ChEBI" id="CHEBI:57540"/>
    </ligand>
</feature>
<keyword evidence="10" id="KW-0547">Nucleotide-binding</keyword>
<evidence type="ECO:0000256" key="7">
    <source>
        <dbReference type="ARBA" id="ARBA00047698"/>
    </source>
</evidence>
<feature type="binding site" evidence="9">
    <location>
        <begin position="211"/>
        <end position="212"/>
    </location>
    <ligand>
        <name>D-glyceraldehyde 3-phosphate</name>
        <dbReference type="ChEBI" id="CHEBI:59776"/>
    </ligand>
</feature>
<dbReference type="PROSITE" id="PS00071">
    <property type="entry name" value="GAPDH"/>
    <property type="match status" value="1"/>
</dbReference>
<dbReference type="InterPro" id="IPR020828">
    <property type="entry name" value="GlycerAld_3-P_DH_NAD(P)-bd"/>
</dbReference>
<feature type="active site" description="Nucleophile" evidence="8">
    <location>
        <position position="152"/>
    </location>
</feature>